<name>A0ABP0SNV1_9DINO</name>
<feature type="non-terminal residue" evidence="2">
    <location>
        <position position="117"/>
    </location>
</feature>
<sequence length="117" mass="12964">MAQRRWGRRGGHLLLGLVGVLGAMRLMAERMEVGFAGWKVHQMGLGPGGLLRLRIRTSLVPHAATAKTVAVSPEDRDAAFMERLRCLAREALSWSWLTPQQRLVWAAAIELDAVPLQ</sequence>
<keyword evidence="1" id="KW-0732">Signal</keyword>
<evidence type="ECO:0000313" key="2">
    <source>
        <dbReference type="EMBL" id="CAK9114072.1"/>
    </source>
</evidence>
<proteinExistence type="predicted"/>
<evidence type="ECO:0000256" key="1">
    <source>
        <dbReference type="SAM" id="SignalP"/>
    </source>
</evidence>
<reference evidence="2 3" key="1">
    <citation type="submission" date="2024-02" db="EMBL/GenBank/DDBJ databases">
        <authorList>
            <person name="Chen Y."/>
            <person name="Shah S."/>
            <person name="Dougan E. K."/>
            <person name="Thang M."/>
            <person name="Chan C."/>
        </authorList>
    </citation>
    <scope>NUCLEOTIDE SEQUENCE [LARGE SCALE GENOMIC DNA]</scope>
</reference>
<evidence type="ECO:0000313" key="3">
    <source>
        <dbReference type="Proteomes" id="UP001642484"/>
    </source>
</evidence>
<gene>
    <name evidence="2" type="ORF">CCMP2556_LOCUS52763</name>
</gene>
<accession>A0ABP0SNV1</accession>
<protein>
    <submittedName>
        <fullName evidence="2">Uncharacterized protein</fullName>
    </submittedName>
</protein>
<dbReference type="Proteomes" id="UP001642484">
    <property type="component" value="Unassembled WGS sequence"/>
</dbReference>
<dbReference type="EMBL" id="CAXAMN010027940">
    <property type="protein sequence ID" value="CAK9114072.1"/>
    <property type="molecule type" value="Genomic_DNA"/>
</dbReference>
<feature type="signal peptide" evidence="1">
    <location>
        <begin position="1"/>
        <end position="28"/>
    </location>
</feature>
<comment type="caution">
    <text evidence="2">The sequence shown here is derived from an EMBL/GenBank/DDBJ whole genome shotgun (WGS) entry which is preliminary data.</text>
</comment>
<feature type="chain" id="PRO_5045906364" evidence="1">
    <location>
        <begin position="29"/>
        <end position="117"/>
    </location>
</feature>
<organism evidence="2 3">
    <name type="scientific">Durusdinium trenchii</name>
    <dbReference type="NCBI Taxonomy" id="1381693"/>
    <lineage>
        <taxon>Eukaryota</taxon>
        <taxon>Sar</taxon>
        <taxon>Alveolata</taxon>
        <taxon>Dinophyceae</taxon>
        <taxon>Suessiales</taxon>
        <taxon>Symbiodiniaceae</taxon>
        <taxon>Durusdinium</taxon>
    </lineage>
</organism>
<keyword evidence="3" id="KW-1185">Reference proteome</keyword>